<organism evidence="1 2">
    <name type="scientific">Trueperella bernardiae</name>
    <dbReference type="NCBI Taxonomy" id="59561"/>
    <lineage>
        <taxon>Bacteria</taxon>
        <taxon>Bacillati</taxon>
        <taxon>Actinomycetota</taxon>
        <taxon>Actinomycetes</taxon>
        <taxon>Actinomycetales</taxon>
        <taxon>Actinomycetaceae</taxon>
        <taxon>Trueperella</taxon>
    </lineage>
</organism>
<protein>
    <recommendedName>
        <fullName evidence="3">Secreted protein</fullName>
    </recommendedName>
</protein>
<evidence type="ECO:0000313" key="2">
    <source>
        <dbReference type="Proteomes" id="UP001225576"/>
    </source>
</evidence>
<evidence type="ECO:0008006" key="3">
    <source>
        <dbReference type="Google" id="ProtNLM"/>
    </source>
</evidence>
<dbReference type="Proteomes" id="UP001225576">
    <property type="component" value="Unassembled WGS sequence"/>
</dbReference>
<reference evidence="1" key="1">
    <citation type="submission" date="2023-05" db="EMBL/GenBank/DDBJ databases">
        <title>Genomic Catalog of Human Bladder Bacteria.</title>
        <authorList>
            <person name="Du J."/>
        </authorList>
    </citation>
    <scope>NUCLEOTIDE SEQUENCE</scope>
    <source>
        <strain evidence="1">UMB1304A</strain>
    </source>
</reference>
<dbReference type="RefSeq" id="WP_285321262.1">
    <property type="nucleotide sequence ID" value="NZ_CAUPHE010000019.1"/>
</dbReference>
<accession>A0AAW6ZDP4</accession>
<proteinExistence type="predicted"/>
<evidence type="ECO:0000313" key="1">
    <source>
        <dbReference type="EMBL" id="MDK8601330.1"/>
    </source>
</evidence>
<sequence length="181" mass="19691">MMTILMSAAVVGTVGGGAYYLARGRKTAEGREWVEESVRAWRSNELDGDRFVVHMKDTHLSDMFATFDGDQRDPYYSPDSIEEKFSRAVGSSAPRKVLDATELAVIKALEAAGDVKQDYSERASHKAPAQSTRAQKVWAACSAGAGTVAQVAKQGARGSARLGRALYRGARRIPGAVRRRR</sequence>
<comment type="caution">
    <text evidence="1">The sequence shown here is derived from an EMBL/GenBank/DDBJ whole genome shotgun (WGS) entry which is preliminary data.</text>
</comment>
<gene>
    <name evidence="1" type="ORF">QP858_02505</name>
</gene>
<dbReference type="EMBL" id="JASPDQ010000003">
    <property type="protein sequence ID" value="MDK8601330.1"/>
    <property type="molecule type" value="Genomic_DNA"/>
</dbReference>
<name>A0AAW6ZDP4_9ACTO</name>
<dbReference type="AlphaFoldDB" id="A0AAW6ZDP4"/>